<dbReference type="EMBL" id="LJAM02000271">
    <property type="protein sequence ID" value="RAP70747.1"/>
    <property type="molecule type" value="Genomic_DNA"/>
</dbReference>
<dbReference type="AlphaFoldDB" id="A0A328TJF1"/>
<name>A0A328TJF1_9GAMM</name>
<dbReference type="Gene3D" id="1.10.287.470">
    <property type="entry name" value="Helix hairpin bin"/>
    <property type="match status" value="1"/>
</dbReference>
<gene>
    <name evidence="1" type="ORF">ACZ87_02445</name>
</gene>
<proteinExistence type="predicted"/>
<dbReference type="SUPFAM" id="SSF111369">
    <property type="entry name" value="HlyD-like secretion proteins"/>
    <property type="match status" value="1"/>
</dbReference>
<organism evidence="1 2">
    <name type="scientific">Candidatus Erwinia dacicola</name>
    <dbReference type="NCBI Taxonomy" id="252393"/>
    <lineage>
        <taxon>Bacteria</taxon>
        <taxon>Pseudomonadati</taxon>
        <taxon>Pseudomonadota</taxon>
        <taxon>Gammaproteobacteria</taxon>
        <taxon>Enterobacterales</taxon>
        <taxon>Erwiniaceae</taxon>
        <taxon>Erwinia</taxon>
    </lineage>
</organism>
<keyword evidence="2" id="KW-1185">Reference proteome</keyword>
<comment type="caution">
    <text evidence="1">The sequence shown here is derived from an EMBL/GenBank/DDBJ whole genome shotgun (WGS) entry which is preliminary data.</text>
</comment>
<protein>
    <submittedName>
        <fullName evidence="1">Multidrug resistance A domain protein</fullName>
    </submittedName>
</protein>
<evidence type="ECO:0000313" key="1">
    <source>
        <dbReference type="EMBL" id="RAP70747.1"/>
    </source>
</evidence>
<dbReference type="Gene3D" id="2.40.50.100">
    <property type="match status" value="1"/>
</dbReference>
<evidence type="ECO:0000313" key="2">
    <source>
        <dbReference type="Proteomes" id="UP000244334"/>
    </source>
</evidence>
<accession>A0A328TJF1</accession>
<sequence>MQTSQKQAQADIIAIRASVDQSQLNFSYTHITASIDGSVGQRAVL</sequence>
<reference evidence="1" key="1">
    <citation type="submission" date="2018-04" db="EMBL/GenBank/DDBJ databases">
        <title>Genomes of the Obligate Erwinia dacicola and Facultative Enterobacter sp. OLF Endosymbionts of the Olive Fruit fly, Bactrocera oleae.</title>
        <authorList>
            <person name="Estes A.M."/>
            <person name="Hearn D.J."/>
            <person name="Agarwal S."/>
            <person name="Pierson E.A."/>
            <person name="Dunning-Hotopp J.C."/>
        </authorList>
    </citation>
    <scope>NUCLEOTIDE SEQUENCE [LARGE SCALE GENOMIC DNA]</scope>
    <source>
        <strain evidence="1">Oroville</strain>
    </source>
</reference>
<dbReference type="Proteomes" id="UP000244334">
    <property type="component" value="Unassembled WGS sequence"/>
</dbReference>